<evidence type="ECO:0000313" key="2">
    <source>
        <dbReference type="Proteomes" id="UP000593577"/>
    </source>
</evidence>
<proteinExistence type="predicted"/>
<comment type="caution">
    <text evidence="1">The sequence shown here is derived from an EMBL/GenBank/DDBJ whole genome shotgun (WGS) entry which is preliminary data.</text>
</comment>
<keyword evidence="2" id="KW-1185">Reference proteome</keyword>
<organism evidence="1 2">
    <name type="scientific">Gossypium aridum</name>
    <name type="common">American cotton</name>
    <name type="synonym">Erioxylum aridum</name>
    <dbReference type="NCBI Taxonomy" id="34290"/>
    <lineage>
        <taxon>Eukaryota</taxon>
        <taxon>Viridiplantae</taxon>
        <taxon>Streptophyta</taxon>
        <taxon>Embryophyta</taxon>
        <taxon>Tracheophyta</taxon>
        <taxon>Spermatophyta</taxon>
        <taxon>Magnoliopsida</taxon>
        <taxon>eudicotyledons</taxon>
        <taxon>Gunneridae</taxon>
        <taxon>Pentapetalae</taxon>
        <taxon>rosids</taxon>
        <taxon>malvids</taxon>
        <taxon>Malvales</taxon>
        <taxon>Malvaceae</taxon>
        <taxon>Malvoideae</taxon>
        <taxon>Gossypium</taxon>
    </lineage>
</organism>
<protein>
    <submittedName>
        <fullName evidence="1">Uncharacterized protein</fullName>
    </submittedName>
</protein>
<gene>
    <name evidence="1" type="ORF">Goari_020476</name>
</gene>
<reference evidence="1 2" key="1">
    <citation type="journal article" date="2019" name="Genome Biol. Evol.">
        <title>Insights into the evolution of the New World diploid cottons (Gossypium, subgenus Houzingenia) based on genome sequencing.</title>
        <authorList>
            <person name="Grover C.E."/>
            <person name="Arick M.A. 2nd"/>
            <person name="Thrash A."/>
            <person name="Conover J.L."/>
            <person name="Sanders W.S."/>
            <person name="Peterson D.G."/>
            <person name="Frelichowski J.E."/>
            <person name="Scheffler J.A."/>
            <person name="Scheffler B.E."/>
            <person name="Wendel J.F."/>
        </authorList>
    </citation>
    <scope>NUCLEOTIDE SEQUENCE [LARGE SCALE GENOMIC DNA]</scope>
    <source>
        <strain evidence="1">185</strain>
        <tissue evidence="1">Leaf</tissue>
    </source>
</reference>
<dbReference type="AlphaFoldDB" id="A0A7J8YRH2"/>
<accession>A0A7J8YRH2</accession>
<evidence type="ECO:0000313" key="1">
    <source>
        <dbReference type="EMBL" id="MBA0701654.1"/>
    </source>
</evidence>
<dbReference type="Proteomes" id="UP000593577">
    <property type="component" value="Unassembled WGS sequence"/>
</dbReference>
<dbReference type="EMBL" id="JABFAA010320650">
    <property type="protein sequence ID" value="MBA0701654.1"/>
    <property type="molecule type" value="Genomic_DNA"/>
</dbReference>
<sequence>MVRSSSYSTVNTVICPIYSVSKWTSTYSEPLPSFGTWLIVYLLLER</sequence>
<name>A0A7J8YRH2_GOSAI</name>